<feature type="domain" description="Fatty acid hydroxylase" evidence="7">
    <location>
        <begin position="162"/>
        <end position="277"/>
    </location>
</feature>
<dbReference type="FunCoup" id="D8TI09">
    <property type="interactions" value="1096"/>
</dbReference>
<sequence length="294" mass="33840">MLAQLPRQALSRLSVLPLYGGGFWVAFTQLTVFYYAVGAVLHFVLPRIAPVKPIQHQARKRGEVLRDAFYSLGPLAVKAAIWTIVEHMHSRGLGLTYGGKVYGLAAVSYCSLCVALLDYLHDAWFYWTHRLLHWGPLYRHVHYIHHKYDTTLPPHLPPTRCHLSSRSPSAFTGYSFHLVEAAIVFANEILVCFMFPLHMGLHRCYHLYTTLIHEGGHVGYELAPFIPTLEGLMTLVLRGVRHRAPWLNTVQHHDLHHRYPTRHFSLYFTHWDRLCGTIHPSYDKDLFSYFSSSS</sequence>
<reference evidence="8 9" key="1">
    <citation type="journal article" date="2010" name="Science">
        <title>Genomic analysis of organismal complexity in the multicellular green alga Volvox carteri.</title>
        <authorList>
            <person name="Prochnik S.E."/>
            <person name="Umen J."/>
            <person name="Nedelcu A.M."/>
            <person name="Hallmann A."/>
            <person name="Miller S.M."/>
            <person name="Nishii I."/>
            <person name="Ferris P."/>
            <person name="Kuo A."/>
            <person name="Mitros T."/>
            <person name="Fritz-Laylin L.K."/>
            <person name="Hellsten U."/>
            <person name="Chapman J."/>
            <person name="Simakov O."/>
            <person name="Rensing S.A."/>
            <person name="Terry A."/>
            <person name="Pangilinan J."/>
            <person name="Kapitonov V."/>
            <person name="Jurka J."/>
            <person name="Salamov A."/>
            <person name="Shapiro H."/>
            <person name="Schmutz J."/>
            <person name="Grimwood J."/>
            <person name="Lindquist E."/>
            <person name="Lucas S."/>
            <person name="Grigoriev I.V."/>
            <person name="Schmitt R."/>
            <person name="Kirk D."/>
            <person name="Rokhsar D.S."/>
        </authorList>
    </citation>
    <scope>NUCLEOTIDE SEQUENCE [LARGE SCALE GENOMIC DNA]</scope>
    <source>
        <strain evidence="9">f. Nagariensis / Eve</strain>
    </source>
</reference>
<feature type="transmembrane region" description="Helical" evidence="6">
    <location>
        <begin position="101"/>
        <end position="120"/>
    </location>
</feature>
<dbReference type="GO" id="GO:0005506">
    <property type="term" value="F:iron ion binding"/>
    <property type="evidence" value="ECO:0007669"/>
    <property type="project" value="InterPro"/>
</dbReference>
<comment type="subcellular location">
    <subcellularLocation>
        <location evidence="1">Membrane</location>
    </subcellularLocation>
</comment>
<dbReference type="InParanoid" id="D8TI09"/>
<dbReference type="GO" id="GO:0008610">
    <property type="term" value="P:lipid biosynthetic process"/>
    <property type="evidence" value="ECO:0007669"/>
    <property type="project" value="InterPro"/>
</dbReference>
<dbReference type="KEGG" id="vcn:VOLCADRAFT_115744"/>
<protein>
    <recommendedName>
        <fullName evidence="7">Fatty acid hydroxylase domain-containing protein</fullName>
    </recommendedName>
</protein>
<comment type="similarity">
    <text evidence="2">Belongs to the sterol desaturase family.</text>
</comment>
<gene>
    <name evidence="8" type="ORF">VOLCADRAFT_115744</name>
</gene>
<keyword evidence="4 6" id="KW-1133">Transmembrane helix</keyword>
<keyword evidence="9" id="KW-1185">Reference proteome</keyword>
<name>D8TI09_VOLCA</name>
<evidence type="ECO:0000256" key="6">
    <source>
        <dbReference type="SAM" id="Phobius"/>
    </source>
</evidence>
<proteinExistence type="inferred from homology"/>
<feature type="transmembrane region" description="Helical" evidence="6">
    <location>
        <begin position="67"/>
        <end position="85"/>
    </location>
</feature>
<dbReference type="InterPro" id="IPR050307">
    <property type="entry name" value="Sterol_Desaturase_Related"/>
</dbReference>
<organism evidence="9">
    <name type="scientific">Volvox carteri f. nagariensis</name>
    <dbReference type="NCBI Taxonomy" id="3068"/>
    <lineage>
        <taxon>Eukaryota</taxon>
        <taxon>Viridiplantae</taxon>
        <taxon>Chlorophyta</taxon>
        <taxon>core chlorophytes</taxon>
        <taxon>Chlorophyceae</taxon>
        <taxon>CS clade</taxon>
        <taxon>Chlamydomonadales</taxon>
        <taxon>Volvocaceae</taxon>
        <taxon>Volvox</taxon>
    </lineage>
</organism>
<dbReference type="GeneID" id="9621404"/>
<evidence type="ECO:0000256" key="1">
    <source>
        <dbReference type="ARBA" id="ARBA00004370"/>
    </source>
</evidence>
<evidence type="ECO:0000256" key="4">
    <source>
        <dbReference type="ARBA" id="ARBA00022989"/>
    </source>
</evidence>
<dbReference type="PANTHER" id="PTHR11863">
    <property type="entry name" value="STEROL DESATURASE"/>
    <property type="match status" value="1"/>
</dbReference>
<feature type="transmembrane region" description="Helical" evidence="6">
    <location>
        <begin position="23"/>
        <end position="46"/>
    </location>
</feature>
<dbReference type="RefSeq" id="XP_002946164.1">
    <property type="nucleotide sequence ID" value="XM_002946118.1"/>
</dbReference>
<dbReference type="GO" id="GO:0016491">
    <property type="term" value="F:oxidoreductase activity"/>
    <property type="evidence" value="ECO:0007669"/>
    <property type="project" value="InterPro"/>
</dbReference>
<evidence type="ECO:0000313" key="9">
    <source>
        <dbReference type="Proteomes" id="UP000001058"/>
    </source>
</evidence>
<dbReference type="eggNOG" id="KOG0872">
    <property type="taxonomic scope" value="Eukaryota"/>
</dbReference>
<dbReference type="AlphaFoldDB" id="D8TI09"/>
<accession>D8TI09</accession>
<evidence type="ECO:0000256" key="5">
    <source>
        <dbReference type="ARBA" id="ARBA00023136"/>
    </source>
</evidence>
<dbReference type="STRING" id="3068.D8TI09"/>
<evidence type="ECO:0000256" key="3">
    <source>
        <dbReference type="ARBA" id="ARBA00022692"/>
    </source>
</evidence>
<dbReference type="EMBL" id="GL378323">
    <property type="protein sequence ID" value="EFJ53159.1"/>
    <property type="molecule type" value="Genomic_DNA"/>
</dbReference>
<dbReference type="Proteomes" id="UP000001058">
    <property type="component" value="Unassembled WGS sequence"/>
</dbReference>
<dbReference type="OrthoDB" id="1658724at2759"/>
<evidence type="ECO:0000313" key="8">
    <source>
        <dbReference type="EMBL" id="EFJ53159.1"/>
    </source>
</evidence>
<dbReference type="InterPro" id="IPR006694">
    <property type="entry name" value="Fatty_acid_hydroxylase"/>
</dbReference>
<evidence type="ECO:0000259" key="7">
    <source>
        <dbReference type="Pfam" id="PF04116"/>
    </source>
</evidence>
<keyword evidence="3 6" id="KW-0812">Transmembrane</keyword>
<evidence type="ECO:0000256" key="2">
    <source>
        <dbReference type="ARBA" id="ARBA00009324"/>
    </source>
</evidence>
<dbReference type="GO" id="GO:0016020">
    <property type="term" value="C:membrane"/>
    <property type="evidence" value="ECO:0007669"/>
    <property type="project" value="UniProtKB-SubCell"/>
</dbReference>
<keyword evidence="5 6" id="KW-0472">Membrane</keyword>
<dbReference type="Pfam" id="PF04116">
    <property type="entry name" value="FA_hydroxylase"/>
    <property type="match status" value="1"/>
</dbReference>